<dbReference type="Proteomes" id="UP000752696">
    <property type="component" value="Unassembled WGS sequence"/>
</dbReference>
<evidence type="ECO:0000259" key="3">
    <source>
        <dbReference type="Pfam" id="PF00561"/>
    </source>
</evidence>
<keyword evidence="2" id="KW-0378">Hydrolase</keyword>
<name>A0A6V7H0A2_9HYME</name>
<dbReference type="PRINTS" id="PR00111">
    <property type="entry name" value="ABHYDROLASE"/>
</dbReference>
<reference evidence="4" key="1">
    <citation type="submission" date="2020-07" db="EMBL/GenBank/DDBJ databases">
        <authorList>
            <person name="Nazaruddin N."/>
        </authorList>
    </citation>
    <scope>NUCLEOTIDE SEQUENCE</scope>
</reference>
<dbReference type="InterPro" id="IPR050266">
    <property type="entry name" value="AB_hydrolase_sf"/>
</dbReference>
<evidence type="ECO:0000256" key="2">
    <source>
        <dbReference type="ARBA" id="ARBA00022801"/>
    </source>
</evidence>
<dbReference type="PANTHER" id="PTHR43798:SF14">
    <property type="entry name" value="SERINE HYDROLASE-LIKE PROTEIN DDB_G0286239"/>
    <property type="match status" value="1"/>
</dbReference>
<dbReference type="PANTHER" id="PTHR43798">
    <property type="entry name" value="MONOACYLGLYCEROL LIPASE"/>
    <property type="match status" value="1"/>
</dbReference>
<comment type="similarity">
    <text evidence="1">Belongs to the AB hydrolase superfamily.</text>
</comment>
<sequence length="354" mass="40325">MINLGKWWGPIDRQPLVALHGWQDNAGTFDKLIPLLPPNLAILAIDLPGHGKWWGPKGIQPIVALHGRQDNAGSFDTLIPLLSNEISVLCLDMPGHGLSSHYPKSQYYYVYWDGIILLRRIVKYFKWTKVRLLGHSLGGAISFLYAASYPDEVEFMISLDIASPSVKDITKTPLVTCDNIDKFLKYELLQSDGIPSYSYDEVLEIVEDAYKGSITKEGAVILMKRGLRPASEPERYYFSRDPRLKVSILGMISLDLVLAYAARIKCAYLNIRAVPGMKFDYPEYYEKILDQIKLGAKKFEYHKVEGTHHLLRIALSMQITKKMIQRDKDIIDTDVFRLPIMVKLSFNVNLFTQL</sequence>
<evidence type="ECO:0000313" key="5">
    <source>
        <dbReference type="Proteomes" id="UP000752696"/>
    </source>
</evidence>
<protein>
    <recommendedName>
        <fullName evidence="3">AB hydrolase-1 domain-containing protein</fullName>
    </recommendedName>
</protein>
<dbReference type="Pfam" id="PF00561">
    <property type="entry name" value="Abhydrolase_1"/>
    <property type="match status" value="1"/>
</dbReference>
<dbReference type="GO" id="GO:0016787">
    <property type="term" value="F:hydrolase activity"/>
    <property type="evidence" value="ECO:0007669"/>
    <property type="project" value="UniProtKB-KW"/>
</dbReference>
<dbReference type="GO" id="GO:0016020">
    <property type="term" value="C:membrane"/>
    <property type="evidence" value="ECO:0007669"/>
    <property type="project" value="TreeGrafter"/>
</dbReference>
<keyword evidence="5" id="KW-1185">Reference proteome</keyword>
<dbReference type="SUPFAM" id="SSF53474">
    <property type="entry name" value="alpha/beta-Hydrolases"/>
    <property type="match status" value="2"/>
</dbReference>
<organism evidence="4 5">
    <name type="scientific">Heterotrigona itama</name>
    <dbReference type="NCBI Taxonomy" id="395501"/>
    <lineage>
        <taxon>Eukaryota</taxon>
        <taxon>Metazoa</taxon>
        <taxon>Ecdysozoa</taxon>
        <taxon>Arthropoda</taxon>
        <taxon>Hexapoda</taxon>
        <taxon>Insecta</taxon>
        <taxon>Pterygota</taxon>
        <taxon>Neoptera</taxon>
        <taxon>Endopterygota</taxon>
        <taxon>Hymenoptera</taxon>
        <taxon>Apocrita</taxon>
        <taxon>Aculeata</taxon>
        <taxon>Apoidea</taxon>
        <taxon>Anthophila</taxon>
        <taxon>Apidae</taxon>
        <taxon>Heterotrigona</taxon>
    </lineage>
</organism>
<proteinExistence type="inferred from homology"/>
<accession>A0A6V7H0A2</accession>
<comment type="caution">
    <text evidence="4">The sequence shown here is derived from an EMBL/GenBank/DDBJ whole genome shotgun (WGS) entry which is preliminary data.</text>
</comment>
<dbReference type="AlphaFoldDB" id="A0A6V7H0A2"/>
<dbReference type="EMBL" id="CAJDYZ010003810">
    <property type="protein sequence ID" value="CAD1470504.1"/>
    <property type="molecule type" value="Genomic_DNA"/>
</dbReference>
<feature type="domain" description="AB hydrolase-1" evidence="3">
    <location>
        <begin position="61"/>
        <end position="161"/>
    </location>
</feature>
<gene>
    <name evidence="4" type="ORF">MHI_LOCUS187862</name>
</gene>
<dbReference type="OrthoDB" id="190201at2759"/>
<dbReference type="Gene3D" id="3.40.50.1820">
    <property type="entry name" value="alpha/beta hydrolase"/>
    <property type="match status" value="2"/>
</dbReference>
<evidence type="ECO:0000313" key="4">
    <source>
        <dbReference type="EMBL" id="CAD1470504.1"/>
    </source>
</evidence>
<feature type="non-terminal residue" evidence="4">
    <location>
        <position position="354"/>
    </location>
</feature>
<dbReference type="InterPro" id="IPR000073">
    <property type="entry name" value="AB_hydrolase_1"/>
</dbReference>
<dbReference type="InterPro" id="IPR029058">
    <property type="entry name" value="AB_hydrolase_fold"/>
</dbReference>
<evidence type="ECO:0000256" key="1">
    <source>
        <dbReference type="ARBA" id="ARBA00008645"/>
    </source>
</evidence>